<dbReference type="EMBL" id="KZ452013">
    <property type="protein sequence ID" value="PKA51517.1"/>
    <property type="molecule type" value="Genomic_DNA"/>
</dbReference>
<evidence type="ECO:0000313" key="2">
    <source>
        <dbReference type="Proteomes" id="UP000236161"/>
    </source>
</evidence>
<dbReference type="AlphaFoldDB" id="A0A2I0A7K7"/>
<organism evidence="1 2">
    <name type="scientific">Apostasia shenzhenica</name>
    <dbReference type="NCBI Taxonomy" id="1088818"/>
    <lineage>
        <taxon>Eukaryota</taxon>
        <taxon>Viridiplantae</taxon>
        <taxon>Streptophyta</taxon>
        <taxon>Embryophyta</taxon>
        <taxon>Tracheophyta</taxon>
        <taxon>Spermatophyta</taxon>
        <taxon>Magnoliopsida</taxon>
        <taxon>Liliopsida</taxon>
        <taxon>Asparagales</taxon>
        <taxon>Orchidaceae</taxon>
        <taxon>Apostasioideae</taxon>
        <taxon>Apostasia</taxon>
    </lineage>
</organism>
<sequence>MVLKTFPLYANASIKFLLAFTDIHTGDSRDLLGAITNHSLVTKSKSFHLDLSHLETPEDAESVNDCWRMESMSLR</sequence>
<reference evidence="1 2" key="1">
    <citation type="journal article" date="2017" name="Nature">
        <title>The Apostasia genome and the evolution of orchids.</title>
        <authorList>
            <person name="Zhang G.Q."/>
            <person name="Liu K.W."/>
            <person name="Li Z."/>
            <person name="Lohaus R."/>
            <person name="Hsiao Y.Y."/>
            <person name="Niu S.C."/>
            <person name="Wang J.Y."/>
            <person name="Lin Y.C."/>
            <person name="Xu Q."/>
            <person name="Chen L.J."/>
            <person name="Yoshida K."/>
            <person name="Fujiwara S."/>
            <person name="Wang Z.W."/>
            <person name="Zhang Y.Q."/>
            <person name="Mitsuda N."/>
            <person name="Wang M."/>
            <person name="Liu G.H."/>
            <person name="Pecoraro L."/>
            <person name="Huang H.X."/>
            <person name="Xiao X.J."/>
            <person name="Lin M."/>
            <person name="Wu X.Y."/>
            <person name="Wu W.L."/>
            <person name="Chen Y.Y."/>
            <person name="Chang S.B."/>
            <person name="Sakamoto S."/>
            <person name="Ohme-Takagi M."/>
            <person name="Yagi M."/>
            <person name="Zeng S.J."/>
            <person name="Shen C.Y."/>
            <person name="Yeh C.M."/>
            <person name="Luo Y.B."/>
            <person name="Tsai W.C."/>
            <person name="Van de Peer Y."/>
            <person name="Liu Z.J."/>
        </authorList>
    </citation>
    <scope>NUCLEOTIDE SEQUENCE [LARGE SCALE GENOMIC DNA]</scope>
    <source>
        <strain evidence="2">cv. Shenzhen</strain>
        <tissue evidence="1">Stem</tissue>
    </source>
</reference>
<evidence type="ECO:0000313" key="1">
    <source>
        <dbReference type="EMBL" id="PKA51517.1"/>
    </source>
</evidence>
<proteinExistence type="predicted"/>
<name>A0A2I0A7K7_9ASPA</name>
<protein>
    <submittedName>
        <fullName evidence="1">Uncharacterized protein</fullName>
    </submittedName>
</protein>
<accession>A0A2I0A7K7</accession>
<keyword evidence="2" id="KW-1185">Reference proteome</keyword>
<dbReference type="Proteomes" id="UP000236161">
    <property type="component" value="Unassembled WGS sequence"/>
</dbReference>
<gene>
    <name evidence="1" type="ORF">AXF42_Ash002884</name>
</gene>